<protein>
    <submittedName>
        <fullName evidence="2">Uncharacterized protein</fullName>
    </submittedName>
</protein>
<keyword evidence="1" id="KW-0732">Signal</keyword>
<dbReference type="AlphaFoldDB" id="A0A484ZE83"/>
<sequence>MRRLAFILMMYPFIGFAQPTQAPEESAMLSCLLAKSSGEDTRYKNISVRNVRIRGDNSSNGMSYSFPYGEKMLGYFEKFGKGDVLFNEKNYSVQQSLPLTLLDTLAAAPLGKFDFSMVGWAEVDIGERQYLCINFPFGSAGLGNGERDLTYAFILDITEGQTPVLYSWAGDLRALTAK</sequence>
<reference evidence="2 3" key="1">
    <citation type="submission" date="2019-03" db="EMBL/GenBank/DDBJ databases">
        <authorList>
            <consortium name="Pathogen Informatics"/>
        </authorList>
    </citation>
    <scope>NUCLEOTIDE SEQUENCE [LARGE SCALE GENOMIC DNA]</scope>
    <source>
        <strain evidence="2 3">NCTC12282</strain>
    </source>
</reference>
<dbReference type="Proteomes" id="UP000373449">
    <property type="component" value="Unassembled WGS sequence"/>
</dbReference>
<gene>
    <name evidence="2" type="ORF">NCTC12282_01747</name>
</gene>
<feature type="signal peptide" evidence="1">
    <location>
        <begin position="1"/>
        <end position="17"/>
    </location>
</feature>
<evidence type="ECO:0000256" key="1">
    <source>
        <dbReference type="SAM" id="SignalP"/>
    </source>
</evidence>
<feature type="chain" id="PRO_5019840783" evidence="1">
    <location>
        <begin position="18"/>
        <end position="178"/>
    </location>
</feature>
<organism evidence="2 3">
    <name type="scientific">Budvicia aquatica</name>
    <dbReference type="NCBI Taxonomy" id="82979"/>
    <lineage>
        <taxon>Bacteria</taxon>
        <taxon>Pseudomonadati</taxon>
        <taxon>Pseudomonadota</taxon>
        <taxon>Gammaproteobacteria</taxon>
        <taxon>Enterobacterales</taxon>
        <taxon>Budviciaceae</taxon>
        <taxon>Budvicia</taxon>
    </lineage>
</organism>
<evidence type="ECO:0000313" key="2">
    <source>
        <dbReference type="EMBL" id="VFS46817.1"/>
    </source>
</evidence>
<proteinExistence type="predicted"/>
<evidence type="ECO:0000313" key="3">
    <source>
        <dbReference type="Proteomes" id="UP000373449"/>
    </source>
</evidence>
<dbReference type="RefSeq" id="WP_127526396.1">
    <property type="nucleotide sequence ID" value="NZ_CAADJA010000002.1"/>
</dbReference>
<accession>A0A484ZE83</accession>
<name>A0A484ZE83_9GAMM</name>
<dbReference type="OrthoDB" id="8779032at2"/>
<dbReference type="EMBL" id="CAADJA010000002">
    <property type="protein sequence ID" value="VFS46817.1"/>
    <property type="molecule type" value="Genomic_DNA"/>
</dbReference>